<dbReference type="GeneID" id="300573231"/>
<feature type="region of interest" description="Disordered" evidence="1">
    <location>
        <begin position="1"/>
        <end position="24"/>
    </location>
</feature>
<organism evidence="2 3">
    <name type="scientific">Trichoderma ghanense</name>
    <dbReference type="NCBI Taxonomy" id="65468"/>
    <lineage>
        <taxon>Eukaryota</taxon>
        <taxon>Fungi</taxon>
        <taxon>Dikarya</taxon>
        <taxon>Ascomycota</taxon>
        <taxon>Pezizomycotina</taxon>
        <taxon>Sordariomycetes</taxon>
        <taxon>Hypocreomycetidae</taxon>
        <taxon>Hypocreales</taxon>
        <taxon>Hypocreaceae</taxon>
        <taxon>Trichoderma</taxon>
    </lineage>
</organism>
<evidence type="ECO:0000313" key="3">
    <source>
        <dbReference type="Proteomes" id="UP001642720"/>
    </source>
</evidence>
<keyword evidence="3" id="KW-1185">Reference proteome</keyword>
<name>A0ABY2HDL5_9HYPO</name>
<protein>
    <submittedName>
        <fullName evidence="2">Uncharacterized protein</fullName>
    </submittedName>
</protein>
<proteinExistence type="predicted"/>
<feature type="region of interest" description="Disordered" evidence="1">
    <location>
        <begin position="38"/>
        <end position="99"/>
    </location>
</feature>
<accession>A0ABY2HDL5</accession>
<evidence type="ECO:0000313" key="2">
    <source>
        <dbReference type="EMBL" id="TFB06383.1"/>
    </source>
</evidence>
<comment type="caution">
    <text evidence="2">The sequence shown here is derived from an EMBL/GenBank/DDBJ whole genome shotgun (WGS) entry which is preliminary data.</text>
</comment>
<feature type="compositionally biased region" description="Polar residues" evidence="1">
    <location>
        <begin position="1"/>
        <end position="15"/>
    </location>
</feature>
<dbReference type="EMBL" id="PPTA01000002">
    <property type="protein sequence ID" value="TFB06383.1"/>
    <property type="molecule type" value="Genomic_DNA"/>
</dbReference>
<evidence type="ECO:0000256" key="1">
    <source>
        <dbReference type="SAM" id="MobiDB-lite"/>
    </source>
</evidence>
<dbReference type="Proteomes" id="UP001642720">
    <property type="component" value="Unassembled WGS sequence"/>
</dbReference>
<dbReference type="RefSeq" id="XP_073562584.1">
    <property type="nucleotide sequence ID" value="XM_073698781.1"/>
</dbReference>
<gene>
    <name evidence="2" type="ORF">CCMA1212_001351</name>
</gene>
<sequence length="254" mass="28015">MAQPSLGGTSTCSGQPPSRTPPLSLLLLLHRPPSFSRALVTDPGRLPPSQVAQLSLSPSPPSPKKTQQAKTFWLVPQKKNRKKKTNRVTWAPSTQPSTPEPLDLAIASKLLQPWADPLPFSFSFSFIGSCRVPTRARDASHRIAAHRLPEACAVAAQTRQQYSVLYSNKALLRKTASKASRLGPQQNRLQSYCDCDSAPYEYTPRCTRGTAASARYFDHPRATATSQRQLPPRVLELRTRSARLRPSPQKTLSP</sequence>
<reference evidence="2 3" key="1">
    <citation type="submission" date="2018-01" db="EMBL/GenBank/DDBJ databases">
        <title>Genome characterization of the sugarcane-associated fungus Trichoderma ghanense CCMA-1212 and their application in lignocelulose bioconversion.</title>
        <authorList>
            <person name="Steindorff A.S."/>
            <person name="Mendes T.D."/>
            <person name="Vilela E.S.D."/>
            <person name="Rodrigues D.S."/>
            <person name="Formighieri E.F."/>
            <person name="Melo I.S."/>
            <person name="Favaro L.C.L."/>
        </authorList>
    </citation>
    <scope>NUCLEOTIDE SEQUENCE [LARGE SCALE GENOMIC DNA]</scope>
    <source>
        <strain evidence="2 3">CCMA-1212</strain>
    </source>
</reference>
<feature type="compositionally biased region" description="Low complexity" evidence="1">
    <location>
        <begin position="47"/>
        <end position="57"/>
    </location>
</feature>